<dbReference type="RefSeq" id="XP_033581037.1">
    <property type="nucleotide sequence ID" value="XM_033716584.1"/>
</dbReference>
<name>A0A6A6Z046_9PEZI</name>
<evidence type="ECO:0000313" key="3">
    <source>
        <dbReference type="Proteomes" id="UP000504636"/>
    </source>
</evidence>
<proteinExistence type="predicted"/>
<dbReference type="Gene3D" id="1.20.1280.50">
    <property type="match status" value="1"/>
</dbReference>
<dbReference type="InterPro" id="IPR001810">
    <property type="entry name" value="F-box_dom"/>
</dbReference>
<dbReference type="OrthoDB" id="3919924at2759"/>
<dbReference type="SMART" id="SM00256">
    <property type="entry name" value="FBOX"/>
    <property type="match status" value="1"/>
</dbReference>
<sequence>MDDPSCVALAFRRLPSSTARAAALDALINELNHTEWRQLLAKLGSETFCVDIVGSLPVEIVIQIFGYLEISTPFQLQRVSRRWQTVLSSPDVLRGLLCLQGFNIALPTGLPLLGESPDVSHDYLHCRKTAEVVHRFQTGAFAKSLIVGLPPGVDCSVTYSSFEDNIAWPAYDNCAVTVLNLPSGKSLSLTGEAREKIALVALSDQLVAFFTFTGIWYACDLVTGQRKSFRLPSARVPVFSCRGKTIAGVLRDEKCPGKHVAYVWDFDRQKCRTFDLRKPDRKDLKAKPTGETFTLNPPSAVLVDPTSESLLICSKLASESDSLCSDALLYHRYSYSGDLIRSGKVNYIEKSSDAVYFKPIDRRGRFQLYFRQRAIEEGRFYPRVYCLPYDESRDYFGNGTVGLGMCERNTWWLGAHYRLSLTSTGPEPVLGCVLNRYVSQPLYCTSELNSQ</sequence>
<keyword evidence="3" id="KW-1185">Reference proteome</keyword>
<evidence type="ECO:0000313" key="4">
    <source>
        <dbReference type="RefSeq" id="XP_033581037.1"/>
    </source>
</evidence>
<feature type="domain" description="F-box" evidence="1">
    <location>
        <begin position="50"/>
        <end position="96"/>
    </location>
</feature>
<dbReference type="SUPFAM" id="SSF50969">
    <property type="entry name" value="YVTN repeat-like/Quinoprotein amine dehydrogenase"/>
    <property type="match status" value="1"/>
</dbReference>
<dbReference type="InterPro" id="IPR036047">
    <property type="entry name" value="F-box-like_dom_sf"/>
</dbReference>
<protein>
    <recommendedName>
        <fullName evidence="1">F-box domain-containing protein</fullName>
    </recommendedName>
</protein>
<gene>
    <name evidence="2 4" type="ORF">BDZ99DRAFT_410387</name>
</gene>
<dbReference type="GeneID" id="54457477"/>
<dbReference type="AlphaFoldDB" id="A0A6A6Z046"/>
<evidence type="ECO:0000313" key="2">
    <source>
        <dbReference type="EMBL" id="KAF2814073.1"/>
    </source>
</evidence>
<reference evidence="4" key="2">
    <citation type="submission" date="2020-04" db="EMBL/GenBank/DDBJ databases">
        <authorList>
            <consortium name="NCBI Genome Project"/>
        </authorList>
    </citation>
    <scope>NUCLEOTIDE SEQUENCE</scope>
    <source>
        <strain evidence="4">CBS 304.34</strain>
    </source>
</reference>
<dbReference type="SUPFAM" id="SSF81383">
    <property type="entry name" value="F-box domain"/>
    <property type="match status" value="1"/>
</dbReference>
<dbReference type="PROSITE" id="PS50181">
    <property type="entry name" value="FBOX"/>
    <property type="match status" value="1"/>
</dbReference>
<reference evidence="4" key="3">
    <citation type="submission" date="2025-04" db="UniProtKB">
        <authorList>
            <consortium name="RefSeq"/>
        </authorList>
    </citation>
    <scope>IDENTIFICATION</scope>
    <source>
        <strain evidence="4">CBS 304.34</strain>
    </source>
</reference>
<dbReference type="EMBL" id="MU003695">
    <property type="protein sequence ID" value="KAF2814073.1"/>
    <property type="molecule type" value="Genomic_DNA"/>
</dbReference>
<reference evidence="2 4" key="1">
    <citation type="journal article" date="2020" name="Stud. Mycol.">
        <title>101 Dothideomycetes genomes: a test case for predicting lifestyles and emergence of pathogens.</title>
        <authorList>
            <person name="Haridas S."/>
            <person name="Albert R."/>
            <person name="Binder M."/>
            <person name="Bloem J."/>
            <person name="Labutti K."/>
            <person name="Salamov A."/>
            <person name="Andreopoulos B."/>
            <person name="Baker S."/>
            <person name="Barry K."/>
            <person name="Bills G."/>
            <person name="Bluhm B."/>
            <person name="Cannon C."/>
            <person name="Castanera R."/>
            <person name="Culley D."/>
            <person name="Daum C."/>
            <person name="Ezra D."/>
            <person name="Gonzalez J."/>
            <person name="Henrissat B."/>
            <person name="Kuo A."/>
            <person name="Liang C."/>
            <person name="Lipzen A."/>
            <person name="Lutzoni F."/>
            <person name="Magnuson J."/>
            <person name="Mondo S."/>
            <person name="Nolan M."/>
            <person name="Ohm R."/>
            <person name="Pangilinan J."/>
            <person name="Park H.-J."/>
            <person name="Ramirez L."/>
            <person name="Alfaro M."/>
            <person name="Sun H."/>
            <person name="Tritt A."/>
            <person name="Yoshinaga Y."/>
            <person name="Zwiers L.-H."/>
            <person name="Turgeon B."/>
            <person name="Goodwin S."/>
            <person name="Spatafora J."/>
            <person name="Crous P."/>
            <person name="Grigoriev I."/>
        </authorList>
    </citation>
    <scope>NUCLEOTIDE SEQUENCE</scope>
    <source>
        <strain evidence="2 4">CBS 304.34</strain>
    </source>
</reference>
<accession>A0A6A6Z046</accession>
<dbReference type="Proteomes" id="UP000504636">
    <property type="component" value="Unplaced"/>
</dbReference>
<dbReference type="InterPro" id="IPR011044">
    <property type="entry name" value="Quino_amine_DH_bsu"/>
</dbReference>
<organism evidence="2">
    <name type="scientific">Mytilinidion resinicola</name>
    <dbReference type="NCBI Taxonomy" id="574789"/>
    <lineage>
        <taxon>Eukaryota</taxon>
        <taxon>Fungi</taxon>
        <taxon>Dikarya</taxon>
        <taxon>Ascomycota</taxon>
        <taxon>Pezizomycotina</taxon>
        <taxon>Dothideomycetes</taxon>
        <taxon>Pleosporomycetidae</taxon>
        <taxon>Mytilinidiales</taxon>
        <taxon>Mytilinidiaceae</taxon>
        <taxon>Mytilinidion</taxon>
    </lineage>
</organism>
<dbReference type="Pfam" id="PF12937">
    <property type="entry name" value="F-box-like"/>
    <property type="match status" value="1"/>
</dbReference>
<evidence type="ECO:0000259" key="1">
    <source>
        <dbReference type="PROSITE" id="PS50181"/>
    </source>
</evidence>